<accession>A0A426QMX9</accession>
<comment type="subcellular location">
    <subcellularLocation>
        <location evidence="6">Cytoplasm</location>
    </subcellularLocation>
</comment>
<dbReference type="NCBIfam" id="TIGR00138">
    <property type="entry name" value="rsmG_gidB"/>
    <property type="match status" value="1"/>
</dbReference>
<comment type="function">
    <text evidence="6">Specifically methylates the N7 position of guanine in position 527 of 16S rRNA.</text>
</comment>
<dbReference type="Gene3D" id="3.40.50.150">
    <property type="entry name" value="Vaccinia Virus protein VP39"/>
    <property type="match status" value="1"/>
</dbReference>
<dbReference type="OrthoDB" id="9808773at2"/>
<dbReference type="PANTHER" id="PTHR31760">
    <property type="entry name" value="S-ADENOSYL-L-METHIONINE-DEPENDENT METHYLTRANSFERASES SUPERFAMILY PROTEIN"/>
    <property type="match status" value="1"/>
</dbReference>
<evidence type="ECO:0000313" key="8">
    <source>
        <dbReference type="Proteomes" id="UP000287798"/>
    </source>
</evidence>
<dbReference type="InterPro" id="IPR029063">
    <property type="entry name" value="SAM-dependent_MTases_sf"/>
</dbReference>
<dbReference type="GO" id="GO:0005829">
    <property type="term" value="C:cytosol"/>
    <property type="evidence" value="ECO:0007669"/>
    <property type="project" value="TreeGrafter"/>
</dbReference>
<dbReference type="SUPFAM" id="SSF53335">
    <property type="entry name" value="S-adenosyl-L-methionine-dependent methyltransferases"/>
    <property type="match status" value="1"/>
</dbReference>
<keyword evidence="4 6" id="KW-0808">Transferase</keyword>
<evidence type="ECO:0000256" key="5">
    <source>
        <dbReference type="ARBA" id="ARBA00022691"/>
    </source>
</evidence>
<protein>
    <recommendedName>
        <fullName evidence="6">Ribosomal RNA small subunit methyltransferase G</fullName>
        <ecNumber evidence="6">2.1.1.170</ecNumber>
    </recommendedName>
    <alternativeName>
        <fullName evidence="6">16S rRNA 7-methylguanosine methyltransferase</fullName>
        <shortName evidence="6">16S rRNA m7G methyltransferase</shortName>
    </alternativeName>
</protein>
<dbReference type="Pfam" id="PF02527">
    <property type="entry name" value="GidB"/>
    <property type="match status" value="1"/>
</dbReference>
<dbReference type="GO" id="GO:0070043">
    <property type="term" value="F:rRNA (guanine-N7-)-methyltransferase activity"/>
    <property type="evidence" value="ECO:0007669"/>
    <property type="project" value="UniProtKB-UniRule"/>
</dbReference>
<evidence type="ECO:0000256" key="4">
    <source>
        <dbReference type="ARBA" id="ARBA00022679"/>
    </source>
</evidence>
<dbReference type="HAMAP" id="MF_00074">
    <property type="entry name" value="16SrRNA_methyltr_G"/>
    <property type="match status" value="1"/>
</dbReference>
<feature type="binding site" evidence="6">
    <location>
        <position position="73"/>
    </location>
    <ligand>
        <name>S-adenosyl-L-methionine</name>
        <dbReference type="ChEBI" id="CHEBI:59789"/>
    </ligand>
</feature>
<feature type="binding site" evidence="6">
    <location>
        <begin position="96"/>
        <end position="98"/>
    </location>
    <ligand>
        <name>S-adenosyl-L-methionine</name>
        <dbReference type="ChEBI" id="CHEBI:59789"/>
    </ligand>
</feature>
<dbReference type="Proteomes" id="UP000287798">
    <property type="component" value="Unassembled WGS sequence"/>
</dbReference>
<keyword evidence="3 6" id="KW-0489">Methyltransferase</keyword>
<dbReference type="InterPro" id="IPR003682">
    <property type="entry name" value="rRNA_ssu_MeTfrase_G"/>
</dbReference>
<keyword evidence="8" id="KW-1185">Reference proteome</keyword>
<organism evidence="7 8">
    <name type="scientific">Thiohalobacter thiocyanaticus</name>
    <dbReference type="NCBI Taxonomy" id="585455"/>
    <lineage>
        <taxon>Bacteria</taxon>
        <taxon>Pseudomonadati</taxon>
        <taxon>Pseudomonadota</taxon>
        <taxon>Gammaproteobacteria</taxon>
        <taxon>Thiohalobacterales</taxon>
        <taxon>Thiohalobacteraceae</taxon>
        <taxon>Thiohalobacter</taxon>
    </lineage>
</organism>
<evidence type="ECO:0000256" key="3">
    <source>
        <dbReference type="ARBA" id="ARBA00022603"/>
    </source>
</evidence>
<keyword evidence="5 6" id="KW-0949">S-adenosyl-L-methionine</keyword>
<evidence type="ECO:0000256" key="1">
    <source>
        <dbReference type="ARBA" id="ARBA00022490"/>
    </source>
</evidence>
<comment type="similarity">
    <text evidence="6">Belongs to the methyltransferase superfamily. RNA methyltransferase RsmG family.</text>
</comment>
<reference evidence="7 8" key="1">
    <citation type="journal article" date="2010" name="Int. J. Syst. Evol. Microbiol.">
        <title>Thiohalobacter thiocyanaticus gen. nov., sp. nov., a moderately halophilic, sulfur-oxidizing gammaproteobacterium from hypersaline lakes, that utilizes thiocyanate.</title>
        <authorList>
            <person name="Sorokin D.Y."/>
            <person name="Kovaleva O.L."/>
            <person name="Tourova T.P."/>
            <person name="Muyzer G."/>
        </authorList>
    </citation>
    <scope>NUCLEOTIDE SEQUENCE [LARGE SCALE GENOMIC DNA]</scope>
    <source>
        <strain evidence="7 8">Hrh1</strain>
    </source>
</reference>
<dbReference type="CDD" id="cd02440">
    <property type="entry name" value="AdoMet_MTases"/>
    <property type="match status" value="1"/>
</dbReference>
<comment type="catalytic activity">
    <reaction evidence="6">
        <text>guanosine(527) in 16S rRNA + S-adenosyl-L-methionine = N(7)-methylguanosine(527) in 16S rRNA + S-adenosyl-L-homocysteine</text>
        <dbReference type="Rhea" id="RHEA:42732"/>
        <dbReference type="Rhea" id="RHEA-COMP:10209"/>
        <dbReference type="Rhea" id="RHEA-COMP:10210"/>
        <dbReference type="ChEBI" id="CHEBI:57856"/>
        <dbReference type="ChEBI" id="CHEBI:59789"/>
        <dbReference type="ChEBI" id="CHEBI:74269"/>
        <dbReference type="ChEBI" id="CHEBI:74480"/>
        <dbReference type="EC" id="2.1.1.170"/>
    </reaction>
</comment>
<evidence type="ECO:0000256" key="2">
    <source>
        <dbReference type="ARBA" id="ARBA00022552"/>
    </source>
</evidence>
<keyword evidence="2 6" id="KW-0698">rRNA processing</keyword>
<keyword evidence="1 6" id="KW-0963">Cytoplasm</keyword>
<comment type="caution">
    <text evidence="7">The sequence shown here is derived from an EMBL/GenBank/DDBJ whole genome shotgun (WGS) entry which is preliminary data.</text>
</comment>
<dbReference type="PIRSF" id="PIRSF003078">
    <property type="entry name" value="GidB"/>
    <property type="match status" value="1"/>
</dbReference>
<feature type="binding site" evidence="6">
    <location>
        <position position="139"/>
    </location>
    <ligand>
        <name>S-adenosyl-L-methionine</name>
        <dbReference type="ChEBI" id="CHEBI:59789"/>
    </ligand>
</feature>
<sequence length="207" mass="22940">MDQQLAEGILALGLSLDDAIQQDLRDFVDLLTKWNRVYNLTSVRKPQDMVTRHILDSLAALPYVQGPRVLDIGTGAGLPGLVLALARPEWDVVTLDSSNKKLRFVRQVVAELELGNVQVEHVRIEDYPKTEKFDTVISRAFSSVQDMYEQGAPHCKPGGVLLAMKGVYPVTEIESLPDPDIVKAVHRLNVPGLDAERHIVEIIANIS</sequence>
<dbReference type="PANTHER" id="PTHR31760:SF0">
    <property type="entry name" value="S-ADENOSYL-L-METHIONINE-DEPENDENT METHYLTRANSFERASES SUPERFAMILY PROTEIN"/>
    <property type="match status" value="1"/>
</dbReference>
<evidence type="ECO:0000256" key="6">
    <source>
        <dbReference type="HAMAP-Rule" id="MF_00074"/>
    </source>
</evidence>
<proteinExistence type="inferred from homology"/>
<evidence type="ECO:0000313" key="7">
    <source>
        <dbReference type="EMBL" id="RRQ23087.1"/>
    </source>
</evidence>
<gene>
    <name evidence="6 7" type="primary">rsmG</name>
    <name evidence="7" type="ORF">D6C00_08350</name>
</gene>
<dbReference type="EC" id="2.1.1.170" evidence="6"/>
<feature type="binding site" evidence="6">
    <location>
        <position position="78"/>
    </location>
    <ligand>
        <name>S-adenosyl-L-methionine</name>
        <dbReference type="ChEBI" id="CHEBI:59789"/>
    </ligand>
</feature>
<dbReference type="AlphaFoldDB" id="A0A426QMX9"/>
<dbReference type="EMBL" id="QZMU01000001">
    <property type="protein sequence ID" value="RRQ23087.1"/>
    <property type="molecule type" value="Genomic_DNA"/>
</dbReference>
<name>A0A426QMX9_9GAMM</name>
<feature type="binding site" evidence="6">
    <location>
        <begin position="124"/>
        <end position="125"/>
    </location>
    <ligand>
        <name>S-adenosyl-L-methionine</name>
        <dbReference type="ChEBI" id="CHEBI:59789"/>
    </ligand>
</feature>